<sequence>MLRLVEAGHEPNDAEAWARRELPAFAAVDDDAVTAFACYLAGLWTYWAVTDDDGGKRHRARLARTYAAWRLGDRAAIA</sequence>
<name>A0A2N3XXD6_SACSN</name>
<evidence type="ECO:0000313" key="2">
    <source>
        <dbReference type="Proteomes" id="UP000233786"/>
    </source>
</evidence>
<gene>
    <name evidence="1" type="ORF">A8926_3029</name>
</gene>
<dbReference type="RefSeq" id="WP_010694946.1">
    <property type="nucleotide sequence ID" value="NZ_CP061007.1"/>
</dbReference>
<dbReference type="AlphaFoldDB" id="A0A2N3XXD6"/>
<evidence type="ECO:0000313" key="1">
    <source>
        <dbReference type="EMBL" id="PKW15335.1"/>
    </source>
</evidence>
<reference evidence="1" key="1">
    <citation type="submission" date="2017-12" db="EMBL/GenBank/DDBJ databases">
        <title>Sequencing the genomes of 1000 Actinobacteria strains.</title>
        <authorList>
            <person name="Klenk H.-P."/>
        </authorList>
    </citation>
    <scope>NUCLEOTIDE SEQUENCE [LARGE SCALE GENOMIC DNA]</scope>
    <source>
        <strain evidence="1">DSM 44228</strain>
    </source>
</reference>
<protein>
    <submittedName>
        <fullName evidence="1">Uncharacterized protein</fullName>
    </submittedName>
</protein>
<accession>A0A2N3XXD6</accession>
<dbReference type="STRING" id="994479.GCA_000194155_02412"/>
<dbReference type="EMBL" id="PJNB01000001">
    <property type="protein sequence ID" value="PKW15335.1"/>
    <property type="molecule type" value="Genomic_DNA"/>
</dbReference>
<dbReference type="Proteomes" id="UP000233786">
    <property type="component" value="Unassembled WGS sequence"/>
</dbReference>
<organism evidence="1 2">
    <name type="scientific">Saccharopolyspora spinosa</name>
    <dbReference type="NCBI Taxonomy" id="60894"/>
    <lineage>
        <taxon>Bacteria</taxon>
        <taxon>Bacillati</taxon>
        <taxon>Actinomycetota</taxon>
        <taxon>Actinomycetes</taxon>
        <taxon>Pseudonocardiales</taxon>
        <taxon>Pseudonocardiaceae</taxon>
        <taxon>Saccharopolyspora</taxon>
    </lineage>
</organism>
<comment type="caution">
    <text evidence="1">The sequence shown here is derived from an EMBL/GenBank/DDBJ whole genome shotgun (WGS) entry which is preliminary data.</text>
</comment>
<proteinExistence type="predicted"/>
<keyword evidence="2" id="KW-1185">Reference proteome</keyword>